<dbReference type="Proteomes" id="UP001164746">
    <property type="component" value="Chromosome 14"/>
</dbReference>
<sequence length="64" mass="7247">MPAPISISTTDRSASRRPRVCTADYDIYFREVGGGIRDYRSAGNRLKRVYQGKPTLVYDDFVTS</sequence>
<gene>
    <name evidence="1" type="ORF">MAR_012454</name>
</gene>
<name>A0ABY7FX42_MYAAR</name>
<evidence type="ECO:0000313" key="2">
    <source>
        <dbReference type="Proteomes" id="UP001164746"/>
    </source>
</evidence>
<proteinExistence type="predicted"/>
<keyword evidence="2" id="KW-1185">Reference proteome</keyword>
<evidence type="ECO:0000313" key="1">
    <source>
        <dbReference type="EMBL" id="WAR26750.1"/>
    </source>
</evidence>
<organism evidence="1 2">
    <name type="scientific">Mya arenaria</name>
    <name type="common">Soft-shell clam</name>
    <dbReference type="NCBI Taxonomy" id="6604"/>
    <lineage>
        <taxon>Eukaryota</taxon>
        <taxon>Metazoa</taxon>
        <taxon>Spiralia</taxon>
        <taxon>Lophotrochozoa</taxon>
        <taxon>Mollusca</taxon>
        <taxon>Bivalvia</taxon>
        <taxon>Autobranchia</taxon>
        <taxon>Heteroconchia</taxon>
        <taxon>Euheterodonta</taxon>
        <taxon>Imparidentia</taxon>
        <taxon>Neoheterodontei</taxon>
        <taxon>Myida</taxon>
        <taxon>Myoidea</taxon>
        <taxon>Myidae</taxon>
        <taxon>Mya</taxon>
    </lineage>
</organism>
<accession>A0ABY7FX42</accession>
<dbReference type="EMBL" id="CP111025">
    <property type="protein sequence ID" value="WAR26750.1"/>
    <property type="molecule type" value="Genomic_DNA"/>
</dbReference>
<reference evidence="1" key="1">
    <citation type="submission" date="2022-11" db="EMBL/GenBank/DDBJ databases">
        <title>Centuries of genome instability and evolution in soft-shell clam transmissible cancer (bioRxiv).</title>
        <authorList>
            <person name="Hart S.F.M."/>
            <person name="Yonemitsu M.A."/>
            <person name="Giersch R.M."/>
            <person name="Beal B.F."/>
            <person name="Arriagada G."/>
            <person name="Davis B.W."/>
            <person name="Ostrander E.A."/>
            <person name="Goff S.P."/>
            <person name="Metzger M.J."/>
        </authorList>
    </citation>
    <scope>NUCLEOTIDE SEQUENCE</scope>
    <source>
        <strain evidence="1">MELC-2E11</strain>
        <tissue evidence="1">Siphon/mantle</tissue>
    </source>
</reference>
<protein>
    <submittedName>
        <fullName evidence="1">Uncharacterized protein</fullName>
    </submittedName>
</protein>